<dbReference type="NCBIfam" id="TIGR02136">
    <property type="entry name" value="ptsS_2"/>
    <property type="match status" value="1"/>
</dbReference>
<dbReference type="AlphaFoldDB" id="A0A1F2WF74"/>
<keyword evidence="4" id="KW-1003">Cell membrane</keyword>
<dbReference type="GO" id="GO:0005886">
    <property type="term" value="C:plasma membrane"/>
    <property type="evidence" value="ECO:0007669"/>
    <property type="project" value="UniProtKB-SubCell"/>
</dbReference>
<evidence type="ECO:0000256" key="1">
    <source>
        <dbReference type="ARBA" id="ARBA00004236"/>
    </source>
</evidence>
<dbReference type="GO" id="GO:0042301">
    <property type="term" value="F:phosphate ion binding"/>
    <property type="evidence" value="ECO:0007669"/>
    <property type="project" value="UniProtKB-UniRule"/>
</dbReference>
<evidence type="ECO:0000256" key="6">
    <source>
        <dbReference type="ARBA" id="ARBA00023136"/>
    </source>
</evidence>
<dbReference type="STRING" id="1797197.A2Y75_09290"/>
<accession>A0A1F2WF74</accession>
<feature type="chain" id="PRO_5027138101" description="Phosphate-binding protein" evidence="7">
    <location>
        <begin position="35"/>
        <end position="282"/>
    </location>
</feature>
<evidence type="ECO:0000256" key="2">
    <source>
        <dbReference type="ARBA" id="ARBA00008725"/>
    </source>
</evidence>
<dbReference type="CDD" id="cd13653">
    <property type="entry name" value="PBP2_phosphate_like_1"/>
    <property type="match status" value="1"/>
</dbReference>
<name>A0A1F2WF74_9ACTN</name>
<dbReference type="InterPro" id="IPR011862">
    <property type="entry name" value="Phos-bd"/>
</dbReference>
<dbReference type="InterPro" id="IPR024370">
    <property type="entry name" value="PBP_domain"/>
</dbReference>
<evidence type="ECO:0000256" key="7">
    <source>
        <dbReference type="RuleBase" id="RU367119"/>
    </source>
</evidence>
<dbReference type="SUPFAM" id="SSF53850">
    <property type="entry name" value="Periplasmic binding protein-like II"/>
    <property type="match status" value="1"/>
</dbReference>
<keyword evidence="7" id="KW-0592">Phosphate transport</keyword>
<dbReference type="InterPro" id="IPR050811">
    <property type="entry name" value="Phosphate_ABC_transporter"/>
</dbReference>
<sequence>MVKKKAGLFLVLSVAIGLLVALTAAGCGSNTVQAEEISGDLTLSGSTTVLPIAQEAADMFMDKNPNANVTVQGGGSSVGITNVLEGIVDIGDSSRELKDDEKGKGLMDYEIAYDVITVITNKDVPVDNLSAEQVKGIFTGKITNWKDVGGADATIVVVVRDSASGTREMFDEKALSKEKPVGGAIETNSNGIMRQTVSSTPRSIGYVSLGYVDSSVKTLKYNGVEGTIDTALAKSYPLARYLHMFTKGEATGLAKSFIDYILSDDFQNDVVAKEYVPMTRAG</sequence>
<organism evidence="9 10">
    <name type="scientific">Candidatus Solincola sediminis</name>
    <dbReference type="NCBI Taxonomy" id="1797199"/>
    <lineage>
        <taxon>Bacteria</taxon>
        <taxon>Bacillati</taxon>
        <taxon>Actinomycetota</taxon>
        <taxon>Candidatus Geothermincolia</taxon>
        <taxon>Candidatus Geothermincolales</taxon>
        <taxon>Candidatus Geothermincolaceae</taxon>
        <taxon>Candidatus Solincola</taxon>
    </lineage>
</organism>
<dbReference type="PANTHER" id="PTHR30570">
    <property type="entry name" value="PERIPLASMIC PHOSPHATE BINDING COMPONENT OF PHOSPHATE ABC TRANSPORTER"/>
    <property type="match status" value="1"/>
</dbReference>
<comment type="caution">
    <text evidence="9">The sequence shown here is derived from an EMBL/GenBank/DDBJ whole genome shotgun (WGS) entry which is preliminary data.</text>
</comment>
<dbReference type="GO" id="GO:0006817">
    <property type="term" value="P:phosphate ion transport"/>
    <property type="evidence" value="ECO:0007669"/>
    <property type="project" value="UniProtKB-UniRule"/>
</dbReference>
<gene>
    <name evidence="9" type="ORF">A2Y75_09290</name>
</gene>
<feature type="domain" description="PBP" evidence="8">
    <location>
        <begin position="34"/>
        <end position="265"/>
    </location>
</feature>
<keyword evidence="3 7" id="KW-0813">Transport</keyword>
<comment type="subcellular location">
    <subcellularLocation>
        <location evidence="1">Cell membrane</location>
    </subcellularLocation>
</comment>
<evidence type="ECO:0000313" key="9">
    <source>
        <dbReference type="EMBL" id="OFW55505.1"/>
    </source>
</evidence>
<protein>
    <recommendedName>
        <fullName evidence="7">Phosphate-binding protein</fullName>
    </recommendedName>
</protein>
<proteinExistence type="inferred from homology"/>
<evidence type="ECO:0000259" key="8">
    <source>
        <dbReference type="Pfam" id="PF12849"/>
    </source>
</evidence>
<keyword evidence="6" id="KW-0472">Membrane</keyword>
<keyword evidence="5 7" id="KW-0732">Signal</keyword>
<dbReference type="PROSITE" id="PS51257">
    <property type="entry name" value="PROKAR_LIPOPROTEIN"/>
    <property type="match status" value="1"/>
</dbReference>
<dbReference type="Pfam" id="PF12849">
    <property type="entry name" value="PBP_like_2"/>
    <property type="match status" value="1"/>
</dbReference>
<dbReference type="Gene3D" id="3.40.190.10">
    <property type="entry name" value="Periplasmic binding protein-like II"/>
    <property type="match status" value="2"/>
</dbReference>
<evidence type="ECO:0000313" key="10">
    <source>
        <dbReference type="Proteomes" id="UP000177876"/>
    </source>
</evidence>
<evidence type="ECO:0000256" key="4">
    <source>
        <dbReference type="ARBA" id="ARBA00022475"/>
    </source>
</evidence>
<comment type="function">
    <text evidence="7">Involved in the system for phosphate transport across the cytoplasmic membrane.</text>
</comment>
<evidence type="ECO:0000256" key="5">
    <source>
        <dbReference type="ARBA" id="ARBA00022729"/>
    </source>
</evidence>
<comment type="similarity">
    <text evidence="2 7">Belongs to the PstS family.</text>
</comment>
<dbReference type="Proteomes" id="UP000177876">
    <property type="component" value="Unassembled WGS sequence"/>
</dbReference>
<reference evidence="9 10" key="1">
    <citation type="journal article" date="2016" name="Nat. Commun.">
        <title>Thousands of microbial genomes shed light on interconnected biogeochemical processes in an aquifer system.</title>
        <authorList>
            <person name="Anantharaman K."/>
            <person name="Brown C.T."/>
            <person name="Hug L.A."/>
            <person name="Sharon I."/>
            <person name="Castelle C.J."/>
            <person name="Probst A.J."/>
            <person name="Thomas B.C."/>
            <person name="Singh A."/>
            <person name="Wilkins M.J."/>
            <person name="Karaoz U."/>
            <person name="Brodie E.L."/>
            <person name="Williams K.H."/>
            <person name="Hubbard S.S."/>
            <person name="Banfield J.F."/>
        </authorList>
    </citation>
    <scope>NUCLEOTIDE SEQUENCE [LARGE SCALE GENOMIC DNA]</scope>
</reference>
<dbReference type="PANTHER" id="PTHR30570:SF4">
    <property type="entry name" value="PHOSPHATE-BINDING PROTEIN PSTS 1"/>
    <property type="match status" value="1"/>
</dbReference>
<feature type="signal peptide" evidence="7">
    <location>
        <begin position="1"/>
        <end position="34"/>
    </location>
</feature>
<evidence type="ECO:0000256" key="3">
    <source>
        <dbReference type="ARBA" id="ARBA00022448"/>
    </source>
</evidence>
<dbReference type="EMBL" id="MELK01000053">
    <property type="protein sequence ID" value="OFW55505.1"/>
    <property type="molecule type" value="Genomic_DNA"/>
</dbReference>